<dbReference type="Pfam" id="PF02493">
    <property type="entry name" value="MORN"/>
    <property type="match status" value="2"/>
</dbReference>
<dbReference type="SMART" id="SM00698">
    <property type="entry name" value="MORN"/>
    <property type="match status" value="2"/>
</dbReference>
<dbReference type="OrthoDB" id="437960at2759"/>
<dbReference type="Proteomes" id="UP000601435">
    <property type="component" value="Unassembled WGS sequence"/>
</dbReference>
<dbReference type="InterPro" id="IPR003409">
    <property type="entry name" value="MORN"/>
</dbReference>
<dbReference type="PANTHER" id="PTHR23084">
    <property type="entry name" value="PHOSPHATIDYLINOSITOL-4-PHOSPHATE 5-KINASE RELATED"/>
    <property type="match status" value="1"/>
</dbReference>
<dbReference type="Gene3D" id="2.20.110.10">
    <property type="entry name" value="Histone H3 K4-specific methyltransferase SET7/9 N-terminal domain"/>
    <property type="match status" value="1"/>
</dbReference>
<organism evidence="2 3">
    <name type="scientific">Symbiodinium necroappetens</name>
    <dbReference type="NCBI Taxonomy" id="1628268"/>
    <lineage>
        <taxon>Eukaryota</taxon>
        <taxon>Sar</taxon>
        <taxon>Alveolata</taxon>
        <taxon>Dinophyceae</taxon>
        <taxon>Suessiales</taxon>
        <taxon>Symbiodiniaceae</taxon>
        <taxon>Symbiodinium</taxon>
    </lineage>
</organism>
<name>A0A813AF00_9DINO</name>
<evidence type="ECO:0000256" key="1">
    <source>
        <dbReference type="ARBA" id="ARBA00022737"/>
    </source>
</evidence>
<keyword evidence="3" id="KW-1185">Reference proteome</keyword>
<dbReference type="AlphaFoldDB" id="A0A813AF00"/>
<comment type="caution">
    <text evidence="2">The sequence shown here is derived from an EMBL/GenBank/DDBJ whole genome shotgun (WGS) entry which is preliminary data.</text>
</comment>
<reference evidence="2" key="1">
    <citation type="submission" date="2021-02" db="EMBL/GenBank/DDBJ databases">
        <authorList>
            <person name="Dougan E. K."/>
            <person name="Rhodes N."/>
            <person name="Thang M."/>
            <person name="Chan C."/>
        </authorList>
    </citation>
    <scope>NUCLEOTIDE SEQUENCE</scope>
</reference>
<evidence type="ECO:0000313" key="2">
    <source>
        <dbReference type="EMBL" id="CAE7866202.1"/>
    </source>
</evidence>
<dbReference type="PANTHER" id="PTHR23084:SF263">
    <property type="entry name" value="MORN REPEAT-CONTAINING PROTEIN 1"/>
    <property type="match status" value="1"/>
</dbReference>
<protein>
    <submittedName>
        <fullName evidence="2">PIP5K9 protein</fullName>
    </submittedName>
</protein>
<evidence type="ECO:0000313" key="3">
    <source>
        <dbReference type="Proteomes" id="UP000601435"/>
    </source>
</evidence>
<accession>A0A813AF00</accession>
<sequence>WLLTFSENLDRIESKKRGFVLQIQQGVVREKSDMQKAEEKMGTKWRIPRMGMFAFATTDIRGGGSTTEECLALAVERARKQWAEGINDEVEMVSPWYEPMEGDLELRVDDEGDLQGRARCTFPSGNVYEGQYVDGEMHGYGTFKYADGSVFVGEFHNGWREGKGTFTHVSGGVEVCFFEEDYRGRGVQLSADRTKAWLRMEDEEVSDVLVVREVSVAEARKVAKELGLPPLP</sequence>
<feature type="non-terminal residue" evidence="2">
    <location>
        <position position="1"/>
    </location>
</feature>
<proteinExistence type="predicted"/>
<keyword evidence="1" id="KW-0677">Repeat</keyword>
<dbReference type="EMBL" id="CAJNJA010058996">
    <property type="protein sequence ID" value="CAE7866202.1"/>
    <property type="molecule type" value="Genomic_DNA"/>
</dbReference>
<dbReference type="SUPFAM" id="SSF82185">
    <property type="entry name" value="Histone H3 K4-specific methyltransferase SET7/9 N-terminal domain"/>
    <property type="match status" value="1"/>
</dbReference>
<gene>
    <name evidence="2" type="primary">PIP5K9</name>
    <name evidence="2" type="ORF">SNEC2469_LOCUS27745</name>
</gene>